<accession>A0A4V3D3X8</accession>
<evidence type="ECO:0000313" key="7">
    <source>
        <dbReference type="EMBL" id="TDQ32161.1"/>
    </source>
</evidence>
<evidence type="ECO:0000256" key="2">
    <source>
        <dbReference type="ARBA" id="ARBA00022491"/>
    </source>
</evidence>
<dbReference type="GO" id="GO:0003700">
    <property type="term" value="F:DNA-binding transcription factor activity"/>
    <property type="evidence" value="ECO:0007669"/>
    <property type="project" value="TreeGrafter"/>
</dbReference>
<dbReference type="InterPro" id="IPR046335">
    <property type="entry name" value="LacI/GalR-like_sensor"/>
</dbReference>
<name>A0A4V3D3X8_9BACI</name>
<keyword evidence="3" id="KW-0805">Transcription regulation</keyword>
<dbReference type="PANTHER" id="PTHR30146">
    <property type="entry name" value="LACI-RELATED TRANSCRIPTIONAL REPRESSOR"/>
    <property type="match status" value="1"/>
</dbReference>
<dbReference type="GO" id="GO:0000976">
    <property type="term" value="F:transcription cis-regulatory region binding"/>
    <property type="evidence" value="ECO:0007669"/>
    <property type="project" value="TreeGrafter"/>
</dbReference>
<dbReference type="PROSITE" id="PS00356">
    <property type="entry name" value="HTH_LACI_1"/>
    <property type="match status" value="1"/>
</dbReference>
<sequence length="330" mass="36716">MVPTIKDVAKKAGVSVATVSRVLNKSGYVNAKTEKRVLLVIKELNYTPNAVARSLFKKQSKTIALIVPDITNPFFPELARAVEDVTSKAQFTLIQCNSDEQIEKELQYLEILKQKYIDGIILVSNSMDVKTLKALNVPVVLIDRPNEPSIPTITAKNREGAQLAVRYLLSIGCKKIAHIKGPAHVVTAKHRYEGYLDVVKSEPWFSSELIIEGQYQVNIAMEETIRLLHERQDIDGIFAGNDLMAIGALKAAQKLGINVPEELSIIGFDGISTSQMTSPELTTVAQPIYNMGAMAADKLIKMIQKQPLQMPYEELDISLVVRQTTRREKE</sequence>
<evidence type="ECO:0000256" key="5">
    <source>
        <dbReference type="ARBA" id="ARBA00023163"/>
    </source>
</evidence>
<dbReference type="SUPFAM" id="SSF47413">
    <property type="entry name" value="lambda repressor-like DNA-binding domains"/>
    <property type="match status" value="1"/>
</dbReference>
<keyword evidence="2" id="KW-0678">Repressor</keyword>
<dbReference type="InterPro" id="IPR028082">
    <property type="entry name" value="Peripla_BP_I"/>
</dbReference>
<dbReference type="Proteomes" id="UP000295632">
    <property type="component" value="Unassembled WGS sequence"/>
</dbReference>
<keyword evidence="4" id="KW-0238">DNA-binding</keyword>
<comment type="caution">
    <text evidence="7">The sequence shown here is derived from an EMBL/GenBank/DDBJ whole genome shotgun (WGS) entry which is preliminary data.</text>
</comment>
<dbReference type="EMBL" id="SNYJ01000032">
    <property type="protein sequence ID" value="TDQ32161.1"/>
    <property type="molecule type" value="Genomic_DNA"/>
</dbReference>
<evidence type="ECO:0000256" key="1">
    <source>
        <dbReference type="ARBA" id="ARBA00019435"/>
    </source>
</evidence>
<keyword evidence="5" id="KW-0804">Transcription</keyword>
<dbReference type="Gene3D" id="1.10.260.40">
    <property type="entry name" value="lambda repressor-like DNA-binding domains"/>
    <property type="match status" value="1"/>
</dbReference>
<proteinExistence type="predicted"/>
<dbReference type="SUPFAM" id="SSF53822">
    <property type="entry name" value="Periplasmic binding protein-like I"/>
    <property type="match status" value="1"/>
</dbReference>
<evidence type="ECO:0000256" key="4">
    <source>
        <dbReference type="ARBA" id="ARBA00023125"/>
    </source>
</evidence>
<evidence type="ECO:0000256" key="3">
    <source>
        <dbReference type="ARBA" id="ARBA00023015"/>
    </source>
</evidence>
<dbReference type="Pfam" id="PF13377">
    <property type="entry name" value="Peripla_BP_3"/>
    <property type="match status" value="1"/>
</dbReference>
<dbReference type="PROSITE" id="PS50932">
    <property type="entry name" value="HTH_LACI_2"/>
    <property type="match status" value="1"/>
</dbReference>
<reference evidence="7 8" key="1">
    <citation type="submission" date="2019-03" db="EMBL/GenBank/DDBJ databases">
        <title>Genomic Encyclopedia of Type Strains, Phase IV (KMG-IV): sequencing the most valuable type-strain genomes for metagenomic binning, comparative biology and taxonomic classification.</title>
        <authorList>
            <person name="Goeker M."/>
        </authorList>
    </citation>
    <scope>NUCLEOTIDE SEQUENCE [LARGE SCALE GENOMIC DNA]</scope>
    <source>
        <strain evidence="7 8">DSM 28697</strain>
    </source>
</reference>
<dbReference type="Gene3D" id="3.40.50.2300">
    <property type="match status" value="2"/>
</dbReference>
<gene>
    <name evidence="7" type="ORF">EV213_1327</name>
</gene>
<dbReference type="InterPro" id="IPR000843">
    <property type="entry name" value="HTH_LacI"/>
</dbReference>
<dbReference type="AlphaFoldDB" id="A0A4V3D3X8"/>
<dbReference type="Pfam" id="PF00356">
    <property type="entry name" value="LacI"/>
    <property type="match status" value="1"/>
</dbReference>
<dbReference type="FunFam" id="1.10.260.40:FF:000002">
    <property type="entry name" value="HTH-type transcriptional repressor PurR"/>
    <property type="match status" value="1"/>
</dbReference>
<keyword evidence="8" id="KW-1185">Reference proteome</keyword>
<dbReference type="PANTHER" id="PTHR30146:SF95">
    <property type="entry name" value="RIBOSE OPERON REPRESSOR"/>
    <property type="match status" value="1"/>
</dbReference>
<feature type="domain" description="HTH lacI-type" evidence="6">
    <location>
        <begin position="3"/>
        <end position="57"/>
    </location>
</feature>
<evidence type="ECO:0000313" key="8">
    <source>
        <dbReference type="Proteomes" id="UP000295632"/>
    </source>
</evidence>
<dbReference type="InterPro" id="IPR010982">
    <property type="entry name" value="Lambda_DNA-bd_dom_sf"/>
</dbReference>
<dbReference type="CDD" id="cd01392">
    <property type="entry name" value="HTH_LacI"/>
    <property type="match status" value="1"/>
</dbReference>
<dbReference type="PRINTS" id="PR00036">
    <property type="entry name" value="HTHLACI"/>
</dbReference>
<evidence type="ECO:0000259" key="6">
    <source>
        <dbReference type="PROSITE" id="PS50932"/>
    </source>
</evidence>
<organism evidence="7 8">
    <name type="scientific">Aureibacillus halotolerans</name>
    <dbReference type="NCBI Taxonomy" id="1508390"/>
    <lineage>
        <taxon>Bacteria</taxon>
        <taxon>Bacillati</taxon>
        <taxon>Bacillota</taxon>
        <taxon>Bacilli</taxon>
        <taxon>Bacillales</taxon>
        <taxon>Bacillaceae</taxon>
        <taxon>Aureibacillus</taxon>
    </lineage>
</organism>
<dbReference type="CDD" id="cd06291">
    <property type="entry name" value="PBP1_Qymf-like"/>
    <property type="match status" value="1"/>
</dbReference>
<protein>
    <recommendedName>
        <fullName evidence="1">Catabolite control protein A</fullName>
    </recommendedName>
</protein>
<dbReference type="SMART" id="SM00354">
    <property type="entry name" value="HTH_LACI"/>
    <property type="match status" value="1"/>
</dbReference>